<dbReference type="Proteomes" id="UP000295008">
    <property type="component" value="Unassembled WGS sequence"/>
</dbReference>
<keyword evidence="11" id="KW-1185">Reference proteome</keyword>
<evidence type="ECO:0000256" key="6">
    <source>
        <dbReference type="ARBA" id="ARBA00023134"/>
    </source>
</evidence>
<dbReference type="GO" id="GO:0009298">
    <property type="term" value="P:GDP-mannose biosynthetic process"/>
    <property type="evidence" value="ECO:0007669"/>
    <property type="project" value="TreeGrafter"/>
</dbReference>
<feature type="domain" description="MannoseP isomerase/GMP-like beta-helix" evidence="9">
    <location>
        <begin position="298"/>
        <end position="352"/>
    </location>
</feature>
<dbReference type="EMBL" id="SLUN01000009">
    <property type="protein sequence ID" value="TCL70780.1"/>
    <property type="molecule type" value="Genomic_DNA"/>
</dbReference>
<dbReference type="GO" id="GO:0005525">
    <property type="term" value="F:GTP binding"/>
    <property type="evidence" value="ECO:0007669"/>
    <property type="project" value="UniProtKB-KW"/>
</dbReference>
<organism evidence="10 11">
    <name type="scientific">Hydrogenispora ethanolica</name>
    <dbReference type="NCBI Taxonomy" id="1082276"/>
    <lineage>
        <taxon>Bacteria</taxon>
        <taxon>Bacillati</taxon>
        <taxon>Bacillota</taxon>
        <taxon>Hydrogenispora</taxon>
    </lineage>
</organism>
<comment type="catalytic activity">
    <reaction evidence="7">
        <text>alpha-D-mannose 1-phosphate + GTP + H(+) = GDP-alpha-D-mannose + diphosphate</text>
        <dbReference type="Rhea" id="RHEA:15229"/>
        <dbReference type="ChEBI" id="CHEBI:15378"/>
        <dbReference type="ChEBI" id="CHEBI:33019"/>
        <dbReference type="ChEBI" id="CHEBI:37565"/>
        <dbReference type="ChEBI" id="CHEBI:57527"/>
        <dbReference type="ChEBI" id="CHEBI:58409"/>
        <dbReference type="EC" id="2.7.7.13"/>
    </reaction>
</comment>
<dbReference type="PANTHER" id="PTHR46390">
    <property type="entry name" value="MANNOSE-1-PHOSPHATE GUANYLYLTRANSFERASE"/>
    <property type="match status" value="1"/>
</dbReference>
<evidence type="ECO:0000256" key="4">
    <source>
        <dbReference type="ARBA" id="ARBA00022695"/>
    </source>
</evidence>
<keyword evidence="3 10" id="KW-0808">Transferase</keyword>
<evidence type="ECO:0000256" key="2">
    <source>
        <dbReference type="ARBA" id="ARBA00012387"/>
    </source>
</evidence>
<keyword evidence="4 10" id="KW-0548">Nucleotidyltransferase</keyword>
<evidence type="ECO:0000313" key="11">
    <source>
        <dbReference type="Proteomes" id="UP000295008"/>
    </source>
</evidence>
<evidence type="ECO:0000256" key="1">
    <source>
        <dbReference type="ARBA" id="ARBA00006115"/>
    </source>
</evidence>
<dbReference type="InterPro" id="IPR049577">
    <property type="entry name" value="GMPP_N"/>
</dbReference>
<dbReference type="EC" id="2.7.7.13" evidence="2"/>
<dbReference type="AlphaFoldDB" id="A0A4R1RX74"/>
<dbReference type="InterPro" id="IPR005835">
    <property type="entry name" value="NTP_transferase_dom"/>
</dbReference>
<evidence type="ECO:0000259" key="8">
    <source>
        <dbReference type="Pfam" id="PF00483"/>
    </source>
</evidence>
<dbReference type="Pfam" id="PF22640">
    <property type="entry name" value="ManC_GMP_beta-helix"/>
    <property type="match status" value="1"/>
</dbReference>
<evidence type="ECO:0000256" key="5">
    <source>
        <dbReference type="ARBA" id="ARBA00022741"/>
    </source>
</evidence>
<keyword evidence="5" id="KW-0547">Nucleotide-binding</keyword>
<dbReference type="RefSeq" id="WP_132014053.1">
    <property type="nucleotide sequence ID" value="NZ_SLUN01000009.1"/>
</dbReference>
<dbReference type="InterPro" id="IPR054566">
    <property type="entry name" value="ManC/GMP-like_b-helix"/>
</dbReference>
<proteinExistence type="inferred from homology"/>
<gene>
    <name evidence="10" type="ORF">EDC14_100998</name>
</gene>
<evidence type="ECO:0000256" key="3">
    <source>
        <dbReference type="ARBA" id="ARBA00022679"/>
    </source>
</evidence>
<comment type="similarity">
    <text evidence="1">Belongs to the mannose-6-phosphate isomerase type 2 family.</text>
</comment>
<dbReference type="GO" id="GO:0004475">
    <property type="term" value="F:mannose-1-phosphate guanylyltransferase (GTP) activity"/>
    <property type="evidence" value="ECO:0007669"/>
    <property type="project" value="UniProtKB-EC"/>
</dbReference>
<evidence type="ECO:0000256" key="7">
    <source>
        <dbReference type="ARBA" id="ARBA00047343"/>
    </source>
</evidence>
<dbReference type="OrthoDB" id="9806359at2"/>
<comment type="caution">
    <text evidence="10">The sequence shown here is derived from an EMBL/GenBank/DDBJ whole genome shotgun (WGS) entry which is preliminary data.</text>
</comment>
<dbReference type="Gene3D" id="3.90.550.10">
    <property type="entry name" value="Spore Coat Polysaccharide Biosynthesis Protein SpsA, Chain A"/>
    <property type="match status" value="1"/>
</dbReference>
<dbReference type="SUPFAM" id="SSF53448">
    <property type="entry name" value="Nucleotide-diphospho-sugar transferases"/>
    <property type="match status" value="1"/>
</dbReference>
<keyword evidence="6" id="KW-0342">GTP-binding</keyword>
<evidence type="ECO:0000259" key="9">
    <source>
        <dbReference type="Pfam" id="PF22640"/>
    </source>
</evidence>
<dbReference type="Pfam" id="PF00483">
    <property type="entry name" value="NTP_transferase"/>
    <property type="match status" value="1"/>
</dbReference>
<dbReference type="CDD" id="cd02509">
    <property type="entry name" value="GDP-M1P_Guanylyltransferase"/>
    <property type="match status" value="1"/>
</dbReference>
<dbReference type="PANTHER" id="PTHR46390:SF1">
    <property type="entry name" value="MANNOSE-1-PHOSPHATE GUANYLYLTRANSFERASE"/>
    <property type="match status" value="1"/>
</dbReference>
<reference evidence="10 11" key="1">
    <citation type="submission" date="2019-03" db="EMBL/GenBank/DDBJ databases">
        <title>Genomic Encyclopedia of Type Strains, Phase IV (KMG-IV): sequencing the most valuable type-strain genomes for metagenomic binning, comparative biology and taxonomic classification.</title>
        <authorList>
            <person name="Goeker M."/>
        </authorList>
    </citation>
    <scope>NUCLEOTIDE SEQUENCE [LARGE SCALE GENOMIC DNA]</scope>
    <source>
        <strain evidence="10 11">LX-B</strain>
    </source>
</reference>
<protein>
    <recommendedName>
        <fullName evidence="2">mannose-1-phosphate guanylyltransferase</fullName>
        <ecNumber evidence="2">2.7.7.13</ecNumber>
    </recommendedName>
</protein>
<accession>A0A4R1RX74</accession>
<sequence length="361" mass="40780">MSLPVFVIMAGGRGERFWPRSRRTHPKQLLSLVGEQSLLQASVERIRKLTEDRRIYVVTNRDYVEKVRDQLPMLPERNILVEPESRNTAPCVGLAATYIASHFRGEDPVMAILPSDLLVRRPEFMRKMLQSGIDYATAHDVGVIYGAWPTRPETGYGYIQLGKVAAKESGVTFHEVAGFKEKPDSATAAQYLVSQEYLWNGGIFVWRVRCLLQELAAHLPQLATGLETLKAWLGTAAETERLKEIYPRIPAISFDYGILEKTRNIVVIPADFGWDDLGSWNSLERYLPQDDFGNVAQGDLIALDSSNCIVYSERKPVVTLGVSDLIIVEAEDSLLVCAKQRAQDMKKVLERLREEHHEELL</sequence>
<dbReference type="InterPro" id="IPR029044">
    <property type="entry name" value="Nucleotide-diphossugar_trans"/>
</dbReference>
<name>A0A4R1RX74_HYDET</name>
<dbReference type="FunFam" id="3.90.550.10:FF:000046">
    <property type="entry name" value="Mannose-1-phosphate guanylyltransferase (GDP)"/>
    <property type="match status" value="1"/>
</dbReference>
<evidence type="ECO:0000313" key="10">
    <source>
        <dbReference type="EMBL" id="TCL70780.1"/>
    </source>
</evidence>
<dbReference type="SUPFAM" id="SSF159283">
    <property type="entry name" value="Guanosine diphospho-D-mannose pyrophosphorylase/mannose-6-phosphate isomerase linker domain"/>
    <property type="match status" value="1"/>
</dbReference>
<dbReference type="InterPro" id="IPR051161">
    <property type="entry name" value="Mannose-6P_isomerase_type2"/>
</dbReference>
<feature type="domain" description="Nucleotidyl transferase" evidence="8">
    <location>
        <begin position="7"/>
        <end position="285"/>
    </location>
</feature>